<dbReference type="Pfam" id="PF03372">
    <property type="entry name" value="Exo_endo_phos"/>
    <property type="match status" value="1"/>
</dbReference>
<dbReference type="InterPro" id="IPR005135">
    <property type="entry name" value="Endo/exonuclease/phosphatase"/>
</dbReference>
<evidence type="ECO:0000313" key="3">
    <source>
        <dbReference type="Proteomes" id="UP001459277"/>
    </source>
</evidence>
<dbReference type="EMBL" id="JAZDWU010000002">
    <property type="protein sequence ID" value="KAL0011429.1"/>
    <property type="molecule type" value="Genomic_DNA"/>
</dbReference>
<dbReference type="Proteomes" id="UP001459277">
    <property type="component" value="Unassembled WGS sequence"/>
</dbReference>
<accession>A0AAW2DMT7</accession>
<organism evidence="2 3">
    <name type="scientific">Lithocarpus litseifolius</name>
    <dbReference type="NCBI Taxonomy" id="425828"/>
    <lineage>
        <taxon>Eukaryota</taxon>
        <taxon>Viridiplantae</taxon>
        <taxon>Streptophyta</taxon>
        <taxon>Embryophyta</taxon>
        <taxon>Tracheophyta</taxon>
        <taxon>Spermatophyta</taxon>
        <taxon>Magnoliopsida</taxon>
        <taxon>eudicotyledons</taxon>
        <taxon>Gunneridae</taxon>
        <taxon>Pentapetalae</taxon>
        <taxon>rosids</taxon>
        <taxon>fabids</taxon>
        <taxon>Fagales</taxon>
        <taxon>Fagaceae</taxon>
        <taxon>Lithocarpus</taxon>
    </lineage>
</organism>
<name>A0AAW2DMT7_9ROSI</name>
<dbReference type="SUPFAM" id="SSF56219">
    <property type="entry name" value="DNase I-like"/>
    <property type="match status" value="1"/>
</dbReference>
<reference evidence="2 3" key="1">
    <citation type="submission" date="2024-01" db="EMBL/GenBank/DDBJ databases">
        <title>A telomere-to-telomere, gap-free genome of sweet tea (Lithocarpus litseifolius).</title>
        <authorList>
            <person name="Zhou J."/>
        </authorList>
    </citation>
    <scope>NUCLEOTIDE SEQUENCE [LARGE SCALE GENOMIC DNA]</scope>
    <source>
        <strain evidence="2">Zhou-2022a</strain>
        <tissue evidence="2">Leaf</tissue>
    </source>
</reference>
<proteinExistence type="predicted"/>
<gene>
    <name evidence="2" type="ORF">SO802_006537</name>
</gene>
<dbReference type="AlphaFoldDB" id="A0AAW2DMT7"/>
<evidence type="ECO:0000259" key="1">
    <source>
        <dbReference type="Pfam" id="PF03372"/>
    </source>
</evidence>
<sequence length="503" mass="57480">MKVTEKELEVFAKRLKLAARGPEPVYFDPETVALIPQSSLEYFLTKESQKAEDEAYKFRALKAQIKKARPELIFLSEIKASVSRMEFVKISVKFDHLLVVEAKGKAGGLCILWKDGLIVKEVEYNKNLIAVKISDLAYEWLMVGFYGPPYPSKKKKAWENLTALLESHQGPWMCFGDFNFVLNENEAIGGKKGSPSTNYLKDLMFEVGAIDFGFSGSKYTWAKGKWGNAAIKRRLDRGIANIAWRLAYPKATITHLGAIGSDHTPIVLDTNPQACFAHRPFRFEVAWLRDDRCGSVIDSAWSDDHSGSDFIILCKKQAATREALKKWNKEVFGMCQDRINSLMQRIKDIQRQPASSQAGELESALQVELMEWLLRSETLWRQKSRELWLKLGDKNSKFFHLSTIIRRKRNSIDAIRDGEGSWITEGNSIRKTFIDHFKNLFQQNEADFPPHFEHLVLPCVTEDENAELCRIPSHDEIKSTLFSMHDLKAPGPDGFPAIFYKKF</sequence>
<dbReference type="PANTHER" id="PTHR33710">
    <property type="entry name" value="BNAC02G09200D PROTEIN"/>
    <property type="match status" value="1"/>
</dbReference>
<evidence type="ECO:0000313" key="2">
    <source>
        <dbReference type="EMBL" id="KAL0011429.1"/>
    </source>
</evidence>
<comment type="caution">
    <text evidence="2">The sequence shown here is derived from an EMBL/GenBank/DDBJ whole genome shotgun (WGS) entry which is preliminary data.</text>
</comment>
<keyword evidence="3" id="KW-1185">Reference proteome</keyword>
<dbReference type="PANTHER" id="PTHR33710:SF77">
    <property type="entry name" value="DNASE I-LIKE SUPERFAMILY PROTEIN"/>
    <property type="match status" value="1"/>
</dbReference>
<dbReference type="Gene3D" id="3.60.10.10">
    <property type="entry name" value="Endonuclease/exonuclease/phosphatase"/>
    <property type="match status" value="1"/>
</dbReference>
<feature type="domain" description="Endonuclease/exonuclease/phosphatase" evidence="1">
    <location>
        <begin position="51"/>
        <end position="263"/>
    </location>
</feature>
<dbReference type="GO" id="GO:0003824">
    <property type="term" value="F:catalytic activity"/>
    <property type="evidence" value="ECO:0007669"/>
    <property type="project" value="InterPro"/>
</dbReference>
<dbReference type="InterPro" id="IPR036691">
    <property type="entry name" value="Endo/exonu/phosph_ase_sf"/>
</dbReference>
<protein>
    <recommendedName>
        <fullName evidence="1">Endonuclease/exonuclease/phosphatase domain-containing protein</fullName>
    </recommendedName>
</protein>